<dbReference type="GO" id="GO:0003700">
    <property type="term" value="F:DNA-binding transcription factor activity"/>
    <property type="evidence" value="ECO:0007669"/>
    <property type="project" value="InterPro"/>
</dbReference>
<dbReference type="InterPro" id="IPR018060">
    <property type="entry name" value="HTH_AraC"/>
</dbReference>
<keyword evidence="1" id="KW-0805">Transcription regulation</keyword>
<dbReference type="RefSeq" id="WP_205723484.1">
    <property type="nucleotide sequence ID" value="NZ_CP070608.1"/>
</dbReference>
<organism evidence="6 7">
    <name type="scientific">Fulvivirga lutea</name>
    <dbReference type="NCBI Taxonomy" id="2810512"/>
    <lineage>
        <taxon>Bacteria</taxon>
        <taxon>Pseudomonadati</taxon>
        <taxon>Bacteroidota</taxon>
        <taxon>Cytophagia</taxon>
        <taxon>Cytophagales</taxon>
        <taxon>Fulvivirgaceae</taxon>
        <taxon>Fulvivirga</taxon>
    </lineage>
</organism>
<dbReference type="PANTHER" id="PTHR43280:SF2">
    <property type="entry name" value="HTH-TYPE TRANSCRIPTIONAL REGULATOR EXSA"/>
    <property type="match status" value="1"/>
</dbReference>
<evidence type="ECO:0000256" key="3">
    <source>
        <dbReference type="ARBA" id="ARBA00023163"/>
    </source>
</evidence>
<evidence type="ECO:0000256" key="1">
    <source>
        <dbReference type="ARBA" id="ARBA00023015"/>
    </source>
</evidence>
<keyword evidence="7" id="KW-1185">Reference proteome</keyword>
<evidence type="ECO:0000256" key="2">
    <source>
        <dbReference type="ARBA" id="ARBA00023125"/>
    </source>
</evidence>
<feature type="transmembrane region" description="Helical" evidence="4">
    <location>
        <begin position="124"/>
        <end position="142"/>
    </location>
</feature>
<dbReference type="EMBL" id="CP070608">
    <property type="protein sequence ID" value="QSE98970.1"/>
    <property type="molecule type" value="Genomic_DNA"/>
</dbReference>
<sequence length="360" mass="41924">MTQDVFFTASSIVIGSQILAVSVLLLFGGERKHKLLGVIGLIITLSFLYPWFQEDIADSTLLKIVFAGKKYMLLPPLLYSYLLIHISEDRKLTKHLIFPGIYIFMFLILQTVGESFYLQNRGPINAIHYITCFIYFLVYFISGIHKARYEIRYQLIRSASIKYISFFLLFNAIEIIYLFVQVIILFSIELGYVDEQNTSLANYYQYSIGLTIIYGSALLFYLLSESGLMRNSLLTKKVTLDARLREEKSQLKDQLTDQIVSNKLYTNPDFNLQAAANHFNINESVISSYFREHEKRSFHDYLHELRIKEFKYLVKQNNSQIYNLEGLANMAGFNSRATFYRVFKSHEKITPKEYLEKALS</sequence>
<feature type="transmembrane region" description="Helical" evidence="4">
    <location>
        <begin position="96"/>
        <end position="118"/>
    </location>
</feature>
<feature type="transmembrane region" description="Helical" evidence="4">
    <location>
        <begin position="64"/>
        <end position="84"/>
    </location>
</feature>
<evidence type="ECO:0000313" key="6">
    <source>
        <dbReference type="EMBL" id="QSE98970.1"/>
    </source>
</evidence>
<reference evidence="6" key="1">
    <citation type="submission" date="2021-02" db="EMBL/GenBank/DDBJ databases">
        <title>Fulvivirga sp. S481 isolated from sea water.</title>
        <authorList>
            <person name="Bae S.S."/>
            <person name="Baek K."/>
        </authorList>
    </citation>
    <scope>NUCLEOTIDE SEQUENCE</scope>
    <source>
        <strain evidence="6">S481</strain>
    </source>
</reference>
<dbReference type="Proteomes" id="UP000662783">
    <property type="component" value="Chromosome"/>
</dbReference>
<dbReference type="AlphaFoldDB" id="A0A974WIU0"/>
<feature type="transmembrane region" description="Helical" evidence="4">
    <location>
        <begin position="203"/>
        <end position="223"/>
    </location>
</feature>
<dbReference type="Gene3D" id="1.10.10.60">
    <property type="entry name" value="Homeodomain-like"/>
    <property type="match status" value="2"/>
</dbReference>
<keyword evidence="4" id="KW-1133">Transmembrane helix</keyword>
<dbReference type="PROSITE" id="PS01124">
    <property type="entry name" value="HTH_ARAC_FAMILY_2"/>
    <property type="match status" value="1"/>
</dbReference>
<keyword evidence="4" id="KW-0812">Transmembrane</keyword>
<dbReference type="Pfam" id="PF12833">
    <property type="entry name" value="HTH_18"/>
    <property type="match status" value="1"/>
</dbReference>
<name>A0A974WIU0_9BACT</name>
<keyword evidence="4" id="KW-0472">Membrane</keyword>
<feature type="transmembrane region" description="Helical" evidence="4">
    <location>
        <begin position="35"/>
        <end position="52"/>
    </location>
</feature>
<feature type="transmembrane region" description="Helical" evidence="4">
    <location>
        <begin position="163"/>
        <end position="188"/>
    </location>
</feature>
<dbReference type="SUPFAM" id="SSF46689">
    <property type="entry name" value="Homeodomain-like"/>
    <property type="match status" value="1"/>
</dbReference>
<protein>
    <submittedName>
        <fullName evidence="6">Helix-turn-helix domain-containing protein</fullName>
    </submittedName>
</protein>
<accession>A0A974WIU0</accession>
<dbReference type="KEGG" id="fuv:JR347_07765"/>
<feature type="domain" description="HTH araC/xylS-type" evidence="5">
    <location>
        <begin position="254"/>
        <end position="357"/>
    </location>
</feature>
<dbReference type="PANTHER" id="PTHR43280">
    <property type="entry name" value="ARAC-FAMILY TRANSCRIPTIONAL REGULATOR"/>
    <property type="match status" value="1"/>
</dbReference>
<keyword evidence="3" id="KW-0804">Transcription</keyword>
<proteinExistence type="predicted"/>
<evidence type="ECO:0000313" key="7">
    <source>
        <dbReference type="Proteomes" id="UP000662783"/>
    </source>
</evidence>
<evidence type="ECO:0000256" key="4">
    <source>
        <dbReference type="SAM" id="Phobius"/>
    </source>
</evidence>
<dbReference type="InterPro" id="IPR009057">
    <property type="entry name" value="Homeodomain-like_sf"/>
</dbReference>
<evidence type="ECO:0000259" key="5">
    <source>
        <dbReference type="PROSITE" id="PS01124"/>
    </source>
</evidence>
<dbReference type="SMART" id="SM00342">
    <property type="entry name" value="HTH_ARAC"/>
    <property type="match status" value="1"/>
</dbReference>
<dbReference type="GO" id="GO:0043565">
    <property type="term" value="F:sequence-specific DNA binding"/>
    <property type="evidence" value="ECO:0007669"/>
    <property type="project" value="InterPro"/>
</dbReference>
<gene>
    <name evidence="6" type="ORF">JR347_07765</name>
</gene>
<keyword evidence="2" id="KW-0238">DNA-binding</keyword>
<feature type="transmembrane region" description="Helical" evidence="4">
    <location>
        <begin position="6"/>
        <end position="28"/>
    </location>
</feature>